<evidence type="ECO:0000313" key="3">
    <source>
        <dbReference type="Proteomes" id="UP000059680"/>
    </source>
</evidence>
<dbReference type="InParanoid" id="A0A0P0V5J9"/>
<dbReference type="AlphaFoldDB" id="A0A0P0V5J9"/>
<accession>A0A0P0V5J9</accession>
<dbReference type="Gramene" id="Os01t0629750-00">
    <property type="protein sequence ID" value="Os01t0629750-00"/>
    <property type="gene ID" value="Os01g0629750"/>
</dbReference>
<dbReference type="PaxDb" id="39947-A0A0P0V5J9"/>
<feature type="non-terminal residue" evidence="2">
    <location>
        <position position="140"/>
    </location>
</feature>
<reference evidence="2 3" key="3">
    <citation type="journal article" date="2013" name="Rice">
        <title>Improvement of the Oryza sativa Nipponbare reference genome using next generation sequence and optical map data.</title>
        <authorList>
            <person name="Kawahara Y."/>
            <person name="de la Bastide M."/>
            <person name="Hamilton J.P."/>
            <person name="Kanamori H."/>
            <person name="McCombie W.R."/>
            <person name="Ouyang S."/>
            <person name="Schwartz D.C."/>
            <person name="Tanaka T."/>
            <person name="Wu J."/>
            <person name="Zhou S."/>
            <person name="Childs K.L."/>
            <person name="Davidson R.M."/>
            <person name="Lin H."/>
            <person name="Quesada-Ocampo L."/>
            <person name="Vaillancourt B."/>
            <person name="Sakai H."/>
            <person name="Lee S.S."/>
            <person name="Kim J."/>
            <person name="Numa H."/>
            <person name="Itoh T."/>
            <person name="Buell C.R."/>
            <person name="Matsumoto T."/>
        </authorList>
    </citation>
    <scope>NUCLEOTIDE SEQUENCE [LARGE SCALE GENOMIC DNA]</scope>
    <source>
        <strain evidence="3">cv. Nipponbare</strain>
    </source>
</reference>
<keyword evidence="3" id="KW-1185">Reference proteome</keyword>
<gene>
    <name evidence="2" type="ordered locus">Os01g0629750</name>
    <name evidence="2" type="ORF">OSNPB_010629750</name>
</gene>
<proteinExistence type="predicted"/>
<dbReference type="OMA" id="WWIRRWP"/>
<dbReference type="EMBL" id="AP014957">
    <property type="protein sequence ID" value="BAS73283.1"/>
    <property type="molecule type" value="Genomic_DNA"/>
</dbReference>
<evidence type="ECO:0000313" key="2">
    <source>
        <dbReference type="EMBL" id="BAS73283.1"/>
    </source>
</evidence>
<reference evidence="3" key="1">
    <citation type="journal article" date="2005" name="Nature">
        <title>The map-based sequence of the rice genome.</title>
        <authorList>
            <consortium name="International rice genome sequencing project (IRGSP)"/>
            <person name="Matsumoto T."/>
            <person name="Wu J."/>
            <person name="Kanamori H."/>
            <person name="Katayose Y."/>
            <person name="Fujisawa M."/>
            <person name="Namiki N."/>
            <person name="Mizuno H."/>
            <person name="Yamamoto K."/>
            <person name="Antonio B.A."/>
            <person name="Baba T."/>
            <person name="Sakata K."/>
            <person name="Nagamura Y."/>
            <person name="Aoki H."/>
            <person name="Arikawa K."/>
            <person name="Arita K."/>
            <person name="Bito T."/>
            <person name="Chiden Y."/>
            <person name="Fujitsuka N."/>
            <person name="Fukunaka R."/>
            <person name="Hamada M."/>
            <person name="Harada C."/>
            <person name="Hayashi A."/>
            <person name="Hijishita S."/>
            <person name="Honda M."/>
            <person name="Hosokawa S."/>
            <person name="Ichikawa Y."/>
            <person name="Idonuma A."/>
            <person name="Iijima M."/>
            <person name="Ikeda M."/>
            <person name="Ikeno M."/>
            <person name="Ito K."/>
            <person name="Ito S."/>
            <person name="Ito T."/>
            <person name="Ito Y."/>
            <person name="Ito Y."/>
            <person name="Iwabuchi A."/>
            <person name="Kamiya K."/>
            <person name="Karasawa W."/>
            <person name="Kurita K."/>
            <person name="Katagiri S."/>
            <person name="Kikuta A."/>
            <person name="Kobayashi H."/>
            <person name="Kobayashi N."/>
            <person name="Machita K."/>
            <person name="Maehara T."/>
            <person name="Masukawa M."/>
            <person name="Mizubayashi T."/>
            <person name="Mukai Y."/>
            <person name="Nagasaki H."/>
            <person name="Nagata Y."/>
            <person name="Naito S."/>
            <person name="Nakashima M."/>
            <person name="Nakama Y."/>
            <person name="Nakamichi Y."/>
            <person name="Nakamura M."/>
            <person name="Meguro A."/>
            <person name="Negishi M."/>
            <person name="Ohta I."/>
            <person name="Ohta T."/>
            <person name="Okamoto M."/>
            <person name="Ono N."/>
            <person name="Saji S."/>
            <person name="Sakaguchi M."/>
            <person name="Sakai K."/>
            <person name="Shibata M."/>
            <person name="Shimokawa T."/>
            <person name="Song J."/>
            <person name="Takazaki Y."/>
            <person name="Terasawa K."/>
            <person name="Tsugane M."/>
            <person name="Tsuji K."/>
            <person name="Ueda S."/>
            <person name="Waki K."/>
            <person name="Yamagata H."/>
            <person name="Yamamoto M."/>
            <person name="Yamamoto S."/>
            <person name="Yamane H."/>
            <person name="Yoshiki S."/>
            <person name="Yoshihara R."/>
            <person name="Yukawa K."/>
            <person name="Zhong H."/>
            <person name="Yano M."/>
            <person name="Yuan Q."/>
            <person name="Ouyang S."/>
            <person name="Liu J."/>
            <person name="Jones K.M."/>
            <person name="Gansberger K."/>
            <person name="Moffat K."/>
            <person name="Hill J."/>
            <person name="Bera J."/>
            <person name="Fadrosh D."/>
            <person name="Jin S."/>
            <person name="Johri S."/>
            <person name="Kim M."/>
            <person name="Overton L."/>
            <person name="Reardon M."/>
            <person name="Tsitrin T."/>
            <person name="Vuong H."/>
            <person name="Weaver B."/>
            <person name="Ciecko A."/>
            <person name="Tallon L."/>
            <person name="Jackson J."/>
            <person name="Pai G."/>
            <person name="Aken S.V."/>
            <person name="Utterback T."/>
            <person name="Reidmuller S."/>
            <person name="Feldblyum T."/>
            <person name="Hsiao J."/>
            <person name="Zismann V."/>
            <person name="Iobst S."/>
            <person name="de Vazeille A.R."/>
            <person name="Buell C.R."/>
            <person name="Ying K."/>
            <person name="Li Y."/>
            <person name="Lu T."/>
            <person name="Huang Y."/>
            <person name="Zhao Q."/>
            <person name="Feng Q."/>
            <person name="Zhang L."/>
            <person name="Zhu J."/>
            <person name="Weng Q."/>
            <person name="Mu J."/>
            <person name="Lu Y."/>
            <person name="Fan D."/>
            <person name="Liu Y."/>
            <person name="Guan J."/>
            <person name="Zhang Y."/>
            <person name="Yu S."/>
            <person name="Liu X."/>
            <person name="Zhang Y."/>
            <person name="Hong G."/>
            <person name="Han B."/>
            <person name="Choisne N."/>
            <person name="Demange N."/>
            <person name="Orjeda G."/>
            <person name="Samain S."/>
            <person name="Cattolico L."/>
            <person name="Pelletier E."/>
            <person name="Couloux A."/>
            <person name="Segurens B."/>
            <person name="Wincker P."/>
            <person name="D'Hont A."/>
            <person name="Scarpelli C."/>
            <person name="Weissenbach J."/>
            <person name="Salanoubat M."/>
            <person name="Quetier F."/>
            <person name="Yu Y."/>
            <person name="Kim H.R."/>
            <person name="Rambo T."/>
            <person name="Currie J."/>
            <person name="Collura K."/>
            <person name="Luo M."/>
            <person name="Yang T."/>
            <person name="Ammiraju J.S.S."/>
            <person name="Engler F."/>
            <person name="Soderlund C."/>
            <person name="Wing R.A."/>
            <person name="Palmer L.E."/>
            <person name="de la Bastide M."/>
            <person name="Spiegel L."/>
            <person name="Nascimento L."/>
            <person name="Zutavern T."/>
            <person name="O'Shaughnessy A."/>
            <person name="Dike S."/>
            <person name="Dedhia N."/>
            <person name="Preston R."/>
            <person name="Balija V."/>
            <person name="McCombie W.R."/>
            <person name="Chow T."/>
            <person name="Chen H."/>
            <person name="Chung M."/>
            <person name="Chen C."/>
            <person name="Shaw J."/>
            <person name="Wu H."/>
            <person name="Hsiao K."/>
            <person name="Chao Y."/>
            <person name="Chu M."/>
            <person name="Cheng C."/>
            <person name="Hour A."/>
            <person name="Lee P."/>
            <person name="Lin S."/>
            <person name="Lin Y."/>
            <person name="Liou J."/>
            <person name="Liu S."/>
            <person name="Hsing Y."/>
            <person name="Raghuvanshi S."/>
            <person name="Mohanty A."/>
            <person name="Bharti A.K."/>
            <person name="Gaur A."/>
            <person name="Gupta V."/>
            <person name="Kumar D."/>
            <person name="Ravi V."/>
            <person name="Vij S."/>
            <person name="Kapur A."/>
            <person name="Khurana P."/>
            <person name="Khurana P."/>
            <person name="Khurana J.P."/>
            <person name="Tyagi A.K."/>
            <person name="Gaikwad K."/>
            <person name="Singh A."/>
            <person name="Dalal V."/>
            <person name="Srivastava S."/>
            <person name="Dixit A."/>
            <person name="Pal A.K."/>
            <person name="Ghazi I.A."/>
            <person name="Yadav M."/>
            <person name="Pandit A."/>
            <person name="Bhargava A."/>
            <person name="Sureshbabu K."/>
            <person name="Batra K."/>
            <person name="Sharma T.R."/>
            <person name="Mohapatra T."/>
            <person name="Singh N.K."/>
            <person name="Messing J."/>
            <person name="Nelson A.B."/>
            <person name="Fuks G."/>
            <person name="Kavchok S."/>
            <person name="Keizer G."/>
            <person name="Linton E."/>
            <person name="Llaca V."/>
            <person name="Song R."/>
            <person name="Tanyolac B."/>
            <person name="Young S."/>
            <person name="Ho-Il K."/>
            <person name="Hahn J.H."/>
            <person name="Sangsakoo G."/>
            <person name="Vanavichit A."/>
            <person name="de Mattos Luiz.A.T."/>
            <person name="Zimmer P.D."/>
            <person name="Malone G."/>
            <person name="Dellagostin O."/>
            <person name="de Oliveira A.C."/>
            <person name="Bevan M."/>
            <person name="Bancroft I."/>
            <person name="Minx P."/>
            <person name="Cordum H."/>
            <person name="Wilson R."/>
            <person name="Cheng Z."/>
            <person name="Jin W."/>
            <person name="Jiang J."/>
            <person name="Leong S.A."/>
            <person name="Iwama H."/>
            <person name="Gojobori T."/>
            <person name="Itoh T."/>
            <person name="Niimura Y."/>
            <person name="Fujii Y."/>
            <person name="Habara T."/>
            <person name="Sakai H."/>
            <person name="Sato Y."/>
            <person name="Wilson G."/>
            <person name="Kumar K."/>
            <person name="McCouch S."/>
            <person name="Juretic N."/>
            <person name="Hoen D."/>
            <person name="Wright S."/>
            <person name="Bruskiewich R."/>
            <person name="Bureau T."/>
            <person name="Miyao A."/>
            <person name="Hirochika H."/>
            <person name="Nishikawa T."/>
            <person name="Kadowaki K."/>
            <person name="Sugiura M."/>
            <person name="Burr B."/>
            <person name="Sasaki T."/>
        </authorList>
    </citation>
    <scope>NUCLEOTIDE SEQUENCE [LARGE SCALE GENOMIC DNA]</scope>
    <source>
        <strain evidence="3">cv. Nipponbare</strain>
    </source>
</reference>
<sequence length="140" mass="15897">AATAAPSTTSDGWIRRWRRRWRRRQRWRRPRADPTAVGGGGVGDGRRLSSAFGGGGGVGWIRRQRWRRRVDPEAVAAAEGDPTAVGDGRWWIRRRPRADPVAFFFARVCFFFMESDIGIKFMSSTRIKIALYVVFGCLIV</sequence>
<feature type="region of interest" description="Disordered" evidence="1">
    <location>
        <begin position="26"/>
        <end position="58"/>
    </location>
</feature>
<protein>
    <submittedName>
        <fullName evidence="2">Os01g0629750 protein</fullName>
    </submittedName>
</protein>
<name>A0A0P0V5J9_ORYSJ</name>
<dbReference type="Proteomes" id="UP000059680">
    <property type="component" value="Chromosome 1"/>
</dbReference>
<organism evidence="2 3">
    <name type="scientific">Oryza sativa subsp. japonica</name>
    <name type="common">Rice</name>
    <dbReference type="NCBI Taxonomy" id="39947"/>
    <lineage>
        <taxon>Eukaryota</taxon>
        <taxon>Viridiplantae</taxon>
        <taxon>Streptophyta</taxon>
        <taxon>Embryophyta</taxon>
        <taxon>Tracheophyta</taxon>
        <taxon>Spermatophyta</taxon>
        <taxon>Magnoliopsida</taxon>
        <taxon>Liliopsida</taxon>
        <taxon>Poales</taxon>
        <taxon>Poaceae</taxon>
        <taxon>BOP clade</taxon>
        <taxon>Oryzoideae</taxon>
        <taxon>Oryzeae</taxon>
        <taxon>Oryzinae</taxon>
        <taxon>Oryza</taxon>
        <taxon>Oryza sativa</taxon>
    </lineage>
</organism>
<evidence type="ECO:0000256" key="1">
    <source>
        <dbReference type="SAM" id="MobiDB-lite"/>
    </source>
</evidence>
<reference evidence="2 3" key="2">
    <citation type="journal article" date="2013" name="Plant Cell Physiol.">
        <title>Rice Annotation Project Database (RAP-DB): an integrative and interactive database for rice genomics.</title>
        <authorList>
            <person name="Sakai H."/>
            <person name="Lee S.S."/>
            <person name="Tanaka T."/>
            <person name="Numa H."/>
            <person name="Kim J."/>
            <person name="Kawahara Y."/>
            <person name="Wakimoto H."/>
            <person name="Yang C.C."/>
            <person name="Iwamoto M."/>
            <person name="Abe T."/>
            <person name="Yamada Y."/>
            <person name="Muto A."/>
            <person name="Inokuchi H."/>
            <person name="Ikemura T."/>
            <person name="Matsumoto T."/>
            <person name="Sasaki T."/>
            <person name="Itoh T."/>
        </authorList>
    </citation>
    <scope>NUCLEOTIDE SEQUENCE [LARGE SCALE GENOMIC DNA]</scope>
    <source>
        <strain evidence="3">cv. Nipponbare</strain>
    </source>
</reference>